<protein>
    <submittedName>
        <fullName evidence="1">2900_t:CDS:1</fullName>
    </submittedName>
</protein>
<gene>
    <name evidence="1" type="ORF">RFULGI_LOCUS1815</name>
</gene>
<dbReference type="Proteomes" id="UP000789396">
    <property type="component" value="Unassembled WGS sequence"/>
</dbReference>
<keyword evidence="2" id="KW-1185">Reference proteome</keyword>
<sequence>MAFFKEENNELYHYTVQTVRRARKELKKKFVMVFINLINYYEDIYRNDDKYE</sequence>
<proteinExistence type="predicted"/>
<reference evidence="1" key="1">
    <citation type="submission" date="2021-06" db="EMBL/GenBank/DDBJ databases">
        <authorList>
            <person name="Kallberg Y."/>
            <person name="Tangrot J."/>
            <person name="Rosling A."/>
        </authorList>
    </citation>
    <scope>NUCLEOTIDE SEQUENCE</scope>
    <source>
        <strain evidence="1">IN212</strain>
    </source>
</reference>
<organism evidence="1 2">
    <name type="scientific">Racocetra fulgida</name>
    <dbReference type="NCBI Taxonomy" id="60492"/>
    <lineage>
        <taxon>Eukaryota</taxon>
        <taxon>Fungi</taxon>
        <taxon>Fungi incertae sedis</taxon>
        <taxon>Mucoromycota</taxon>
        <taxon>Glomeromycotina</taxon>
        <taxon>Glomeromycetes</taxon>
        <taxon>Diversisporales</taxon>
        <taxon>Gigasporaceae</taxon>
        <taxon>Racocetra</taxon>
    </lineage>
</organism>
<dbReference type="EMBL" id="CAJVPZ010001224">
    <property type="protein sequence ID" value="CAG8487145.1"/>
    <property type="molecule type" value="Genomic_DNA"/>
</dbReference>
<dbReference type="AlphaFoldDB" id="A0A9N8ZDX5"/>
<comment type="caution">
    <text evidence="1">The sequence shown here is derived from an EMBL/GenBank/DDBJ whole genome shotgun (WGS) entry which is preliminary data.</text>
</comment>
<evidence type="ECO:0000313" key="1">
    <source>
        <dbReference type="EMBL" id="CAG8487145.1"/>
    </source>
</evidence>
<evidence type="ECO:0000313" key="2">
    <source>
        <dbReference type="Proteomes" id="UP000789396"/>
    </source>
</evidence>
<name>A0A9N8ZDX5_9GLOM</name>
<accession>A0A9N8ZDX5</accession>